<comment type="caution">
    <text evidence="1">The sequence shown here is derived from an EMBL/GenBank/DDBJ whole genome shotgun (WGS) entry which is preliminary data.</text>
</comment>
<reference evidence="1" key="1">
    <citation type="submission" date="2021-10" db="EMBL/GenBank/DDBJ databases">
        <title>Loktanella gaetbuli sp. nov., isolated from a tidal flat.</title>
        <authorList>
            <person name="Park S."/>
            <person name="Yoon J.-H."/>
        </authorList>
    </citation>
    <scope>NUCLEOTIDE SEQUENCE</scope>
    <source>
        <strain evidence="1">TSTF-M6</strain>
    </source>
</reference>
<name>A0ABS8BWP5_9RHOB</name>
<dbReference type="EMBL" id="JAJATZ010000005">
    <property type="protein sequence ID" value="MCB5199866.1"/>
    <property type="molecule type" value="Genomic_DNA"/>
</dbReference>
<evidence type="ECO:0000313" key="1">
    <source>
        <dbReference type="EMBL" id="MCB5199866.1"/>
    </source>
</evidence>
<proteinExistence type="predicted"/>
<accession>A0ABS8BWP5</accession>
<dbReference type="RefSeq" id="WP_226748523.1">
    <property type="nucleotide sequence ID" value="NZ_JAJATZ010000005.1"/>
</dbReference>
<organism evidence="1 2">
    <name type="scientific">Loktanella gaetbuli</name>
    <dbReference type="NCBI Taxonomy" id="2881335"/>
    <lineage>
        <taxon>Bacteria</taxon>
        <taxon>Pseudomonadati</taxon>
        <taxon>Pseudomonadota</taxon>
        <taxon>Alphaproteobacteria</taxon>
        <taxon>Rhodobacterales</taxon>
        <taxon>Roseobacteraceae</taxon>
        <taxon>Loktanella</taxon>
    </lineage>
</organism>
<protein>
    <recommendedName>
        <fullName evidence="3">N-acetyltransferase domain-containing protein</fullName>
    </recommendedName>
</protein>
<gene>
    <name evidence="1" type="ORF">LGQ03_11520</name>
</gene>
<keyword evidence="2" id="KW-1185">Reference proteome</keyword>
<evidence type="ECO:0008006" key="3">
    <source>
        <dbReference type="Google" id="ProtNLM"/>
    </source>
</evidence>
<dbReference type="Proteomes" id="UP001138961">
    <property type="component" value="Unassembled WGS sequence"/>
</dbReference>
<evidence type="ECO:0000313" key="2">
    <source>
        <dbReference type="Proteomes" id="UP001138961"/>
    </source>
</evidence>
<sequence>MVAAIRWFKSALHPNALTLDDDSLDAACDPAALTLAIAGLNLPDFIHRLRVVAPADMDLTAFFALGFRSVRRTQLVAIDLNTLPLTLPDLPADWAAQWVSPGDPADWTGWFAAHWDHYARTHRSNPPRDPGPEGRALIFGGDDLTDALFVTDAQGALVAFGSLRADMELGWLDATRAGPGHVPAVLGAVLRRAVASGWTQATCEVDDDHAALWACLRAVQGGDSYVTLHRDV</sequence>